<dbReference type="PATRIC" id="fig|1224163.3.peg.254"/>
<feature type="transmembrane region" description="Helical" evidence="9">
    <location>
        <begin position="315"/>
        <end position="335"/>
    </location>
</feature>
<gene>
    <name evidence="10" type="ORF">B841_01260</name>
</gene>
<dbReference type="GO" id="GO:0008514">
    <property type="term" value="F:organic anion transmembrane transporter activity"/>
    <property type="evidence" value="ECO:0007669"/>
    <property type="project" value="UniProtKB-ARBA"/>
</dbReference>
<feature type="transmembrane region" description="Helical" evidence="9">
    <location>
        <begin position="347"/>
        <end position="371"/>
    </location>
</feature>
<feature type="transmembrane region" description="Helical" evidence="9">
    <location>
        <begin position="101"/>
        <end position="121"/>
    </location>
</feature>
<evidence type="ECO:0000256" key="4">
    <source>
        <dbReference type="ARBA" id="ARBA00022692"/>
    </source>
</evidence>
<dbReference type="OrthoDB" id="9766267at2"/>
<evidence type="ECO:0000256" key="6">
    <source>
        <dbReference type="ARBA" id="ARBA00023136"/>
    </source>
</evidence>
<name>S5SZN7_9CORY</name>
<keyword evidence="6 9" id="KW-0472">Membrane</keyword>
<dbReference type="Proteomes" id="UP000015388">
    <property type="component" value="Chromosome"/>
</dbReference>
<keyword evidence="4 9" id="KW-0812">Transmembrane</keyword>
<dbReference type="EMBL" id="CP003924">
    <property type="protein sequence ID" value="AGS33735.1"/>
    <property type="molecule type" value="Genomic_DNA"/>
</dbReference>
<feature type="transmembrane region" description="Helical" evidence="9">
    <location>
        <begin position="508"/>
        <end position="532"/>
    </location>
</feature>
<keyword evidence="5 9" id="KW-1133">Transmembrane helix</keyword>
<feature type="transmembrane region" description="Helical" evidence="9">
    <location>
        <begin position="217"/>
        <end position="240"/>
    </location>
</feature>
<evidence type="ECO:0000256" key="2">
    <source>
        <dbReference type="ARBA" id="ARBA00006772"/>
    </source>
</evidence>
<feature type="transmembrane region" description="Helical" evidence="9">
    <location>
        <begin position="412"/>
        <end position="433"/>
    </location>
</feature>
<dbReference type="AlphaFoldDB" id="S5SZN7"/>
<comment type="similarity">
    <text evidence="2">Belongs to the SLC13A/DASS transporter (TC 2.A.47) family. NADC subfamily.</text>
</comment>
<evidence type="ECO:0000313" key="11">
    <source>
        <dbReference type="Proteomes" id="UP000015388"/>
    </source>
</evidence>
<dbReference type="Pfam" id="PF00939">
    <property type="entry name" value="Na_sulph_symp"/>
    <property type="match status" value="1"/>
</dbReference>
<feature type="transmembrane region" description="Helical" evidence="9">
    <location>
        <begin position="182"/>
        <end position="205"/>
    </location>
</feature>
<feature type="transmembrane region" description="Helical" evidence="9">
    <location>
        <begin position="127"/>
        <end position="145"/>
    </location>
</feature>
<reference evidence="10 11" key="1">
    <citation type="submission" date="2012-11" db="EMBL/GenBank/DDBJ databases">
        <title>The complete genome sequence of Corynebacterium maris Coryn-1 (=DSM 45190).</title>
        <authorList>
            <person name="Schaffert L."/>
            <person name="Albersmeier A."/>
            <person name="Kalinowski J."/>
            <person name="Ruckert C."/>
        </authorList>
    </citation>
    <scope>NUCLEOTIDE SEQUENCE [LARGE SCALE GENOMIC DNA]</scope>
    <source>
        <strain evidence="11">Coryn-1</strain>
    </source>
</reference>
<feature type="transmembrane region" description="Helical" evidence="9">
    <location>
        <begin position="37"/>
        <end position="55"/>
    </location>
</feature>
<feature type="compositionally biased region" description="Basic and acidic residues" evidence="8">
    <location>
        <begin position="15"/>
        <end position="30"/>
    </location>
</feature>
<feature type="transmembrane region" description="Helical" evidence="9">
    <location>
        <begin position="383"/>
        <end position="406"/>
    </location>
</feature>
<feature type="transmembrane region" description="Helical" evidence="9">
    <location>
        <begin position="465"/>
        <end position="487"/>
    </location>
</feature>
<evidence type="ECO:0000313" key="10">
    <source>
        <dbReference type="EMBL" id="AGS33735.1"/>
    </source>
</evidence>
<accession>S5SZN7</accession>
<dbReference type="eggNOG" id="COG0471">
    <property type="taxonomic scope" value="Bacteria"/>
</dbReference>
<feature type="transmembrane region" description="Helical" evidence="9">
    <location>
        <begin position="440"/>
        <end position="459"/>
    </location>
</feature>
<evidence type="ECO:0000256" key="9">
    <source>
        <dbReference type="SAM" id="Phobius"/>
    </source>
</evidence>
<protein>
    <recommendedName>
        <fullName evidence="3">Sodium-dependent dicarboxylate transporter SdcS</fullName>
    </recommendedName>
    <alternativeName>
        <fullName evidence="7">Na(+)/dicarboxylate symporter</fullName>
    </alternativeName>
</protein>
<evidence type="ECO:0000256" key="3">
    <source>
        <dbReference type="ARBA" id="ARBA00020150"/>
    </source>
</evidence>
<feature type="transmembrane region" description="Helical" evidence="9">
    <location>
        <begin position="154"/>
        <end position="176"/>
    </location>
</feature>
<dbReference type="STRING" id="1224163.B841_01260"/>
<comment type="subcellular location">
    <subcellularLocation>
        <location evidence="1">Membrane</location>
        <topology evidence="1">Multi-pass membrane protein</topology>
    </subcellularLocation>
</comment>
<dbReference type="GO" id="GO:0005886">
    <property type="term" value="C:plasma membrane"/>
    <property type="evidence" value="ECO:0007669"/>
    <property type="project" value="TreeGrafter"/>
</dbReference>
<evidence type="ECO:0000256" key="1">
    <source>
        <dbReference type="ARBA" id="ARBA00004141"/>
    </source>
</evidence>
<dbReference type="GO" id="GO:1905039">
    <property type="term" value="P:carboxylic acid transmembrane transport"/>
    <property type="evidence" value="ECO:0007669"/>
    <property type="project" value="UniProtKB-ARBA"/>
</dbReference>
<dbReference type="KEGG" id="cmd:B841_01260"/>
<dbReference type="PANTHER" id="PTHR10283:SF82">
    <property type="entry name" value="SOLUTE CARRIER FAMILY 13 MEMBER 2"/>
    <property type="match status" value="1"/>
</dbReference>
<dbReference type="RefSeq" id="WP_020933670.1">
    <property type="nucleotide sequence ID" value="NC_021915.1"/>
</dbReference>
<proteinExistence type="inferred from homology"/>
<organism evidence="10 11">
    <name type="scientific">Corynebacterium maris DSM 45190</name>
    <dbReference type="NCBI Taxonomy" id="1224163"/>
    <lineage>
        <taxon>Bacteria</taxon>
        <taxon>Bacillati</taxon>
        <taxon>Actinomycetota</taxon>
        <taxon>Actinomycetes</taxon>
        <taxon>Mycobacteriales</taxon>
        <taxon>Corynebacteriaceae</taxon>
        <taxon>Corynebacterium</taxon>
    </lineage>
</organism>
<evidence type="ECO:0000256" key="5">
    <source>
        <dbReference type="ARBA" id="ARBA00022989"/>
    </source>
</evidence>
<evidence type="ECO:0000256" key="7">
    <source>
        <dbReference type="ARBA" id="ARBA00031174"/>
    </source>
</evidence>
<dbReference type="NCBIfam" id="TIGR00785">
    <property type="entry name" value="dass"/>
    <property type="match status" value="1"/>
</dbReference>
<evidence type="ECO:0000256" key="8">
    <source>
        <dbReference type="SAM" id="MobiDB-lite"/>
    </source>
</evidence>
<feature type="transmembrane region" description="Helical" evidence="9">
    <location>
        <begin position="260"/>
        <end position="286"/>
    </location>
</feature>
<feature type="compositionally biased region" description="Polar residues" evidence="8">
    <location>
        <begin position="1"/>
        <end position="13"/>
    </location>
</feature>
<dbReference type="PANTHER" id="PTHR10283">
    <property type="entry name" value="SOLUTE CARRIER FAMILY 13 MEMBER"/>
    <property type="match status" value="1"/>
</dbReference>
<sequence length="536" mass="57096">MSNPESTGGSTSVEELERRASGGEQTKAPDRRDWHRSLTGIILGLALAALVYMIFPQDAVETVMQSVGADPDAEYSHHAMRVVAATTVLMATWWMTEAIPLAATALIPIAVFPILQIATFSEVGSPYASATIFLFLGGFLLALGLQRWNVHRRIALGIVLLVGTSPKRLILGFMIATGFMSMWVSNTATAVIMLPIGISVLHLTAETIGGHRNQKNFATALMLAIAYSASIGSLGTLIGTPPNALLAGYMETAHDITIGFGQWMMVGVPIALIFTVIAWLVLITVFKPEMKEIPGGRELIKNELAKMGKWTYPEIMVTIIFVAAAVTWVFLPLASDWFGWDFAYDDAVVGIIAGLLMFTIPANGTTGVRLLDWKTANELPWDVLLLFGGGLSLSGMFTATGLSLWIGEVAKGLGNLPIFLLIAAVALLVLVLTEFTSNTATAATFLPIMGGVAVGIGLTTDGNEMNVMLLTIPVALSATCAFMMPVATPPNAIAYGSGYVKIGEMIKGGVWLNLIAVILITLATYFIAIPVFGLTV</sequence>
<keyword evidence="11" id="KW-1185">Reference proteome</keyword>
<dbReference type="HOGENOM" id="CLU_005170_0_0_11"/>
<dbReference type="InterPro" id="IPR001898">
    <property type="entry name" value="SLC13A/DASS"/>
</dbReference>
<feature type="region of interest" description="Disordered" evidence="8">
    <location>
        <begin position="1"/>
        <end position="30"/>
    </location>
</feature>